<dbReference type="GO" id="GO:0004672">
    <property type="term" value="F:protein kinase activity"/>
    <property type="evidence" value="ECO:0007669"/>
    <property type="project" value="InterPro"/>
</dbReference>
<name>A0A0C9VBU7_SPHS4</name>
<keyword evidence="3" id="KW-1185">Reference proteome</keyword>
<evidence type="ECO:0000313" key="2">
    <source>
        <dbReference type="EMBL" id="KIJ39042.1"/>
    </source>
</evidence>
<protein>
    <recommendedName>
        <fullName evidence="1">Protein kinase domain-containing protein</fullName>
    </recommendedName>
</protein>
<sequence length="331" mass="37075">MDAKPYSVVKFVFSSFSTDSDLMVMCYNQRFHITLLADHFAAVPDIEETYRRFLQVAEEGELDEDSYEWILDPFVQLFETVACDRNGGPTTLQEFLFPKTVGYTLVATKEGLQVKPHHNEAQCDQCEQPRFGDYDHLSQELCSFWPSLHPTDVQVEDVSGTAGIVYVGDTIHFLKRILPGDAQSVQRELSIYRSIEIADPGKSLHVPRLHGLVRDKSRGLVFGLLLSYVDGSTLYNSVACDTMISLRQKWGKQIKVTLGHLHEAGIIWGDAKPDNVLIDKQNYDACICDFGGGYTAGWVEKEKAGTVQGDMQGLVKILEYIYFGSLALGIS</sequence>
<dbReference type="Proteomes" id="UP000054279">
    <property type="component" value="Unassembled WGS sequence"/>
</dbReference>
<dbReference type="AlphaFoldDB" id="A0A0C9VBU7"/>
<reference evidence="2 3" key="1">
    <citation type="submission" date="2014-06" db="EMBL/GenBank/DDBJ databases">
        <title>Evolutionary Origins and Diversification of the Mycorrhizal Mutualists.</title>
        <authorList>
            <consortium name="DOE Joint Genome Institute"/>
            <consortium name="Mycorrhizal Genomics Consortium"/>
            <person name="Kohler A."/>
            <person name="Kuo A."/>
            <person name="Nagy L.G."/>
            <person name="Floudas D."/>
            <person name="Copeland A."/>
            <person name="Barry K.W."/>
            <person name="Cichocki N."/>
            <person name="Veneault-Fourrey C."/>
            <person name="LaButti K."/>
            <person name="Lindquist E.A."/>
            <person name="Lipzen A."/>
            <person name="Lundell T."/>
            <person name="Morin E."/>
            <person name="Murat C."/>
            <person name="Riley R."/>
            <person name="Ohm R."/>
            <person name="Sun H."/>
            <person name="Tunlid A."/>
            <person name="Henrissat B."/>
            <person name="Grigoriev I.V."/>
            <person name="Hibbett D.S."/>
            <person name="Martin F."/>
        </authorList>
    </citation>
    <scope>NUCLEOTIDE SEQUENCE [LARGE SCALE GENOMIC DNA]</scope>
    <source>
        <strain evidence="2 3">SS14</strain>
    </source>
</reference>
<proteinExistence type="predicted"/>
<evidence type="ECO:0000259" key="1">
    <source>
        <dbReference type="PROSITE" id="PS50011"/>
    </source>
</evidence>
<dbReference type="PROSITE" id="PS50011">
    <property type="entry name" value="PROTEIN_KINASE_DOM"/>
    <property type="match status" value="1"/>
</dbReference>
<dbReference type="GO" id="GO:0005524">
    <property type="term" value="F:ATP binding"/>
    <property type="evidence" value="ECO:0007669"/>
    <property type="project" value="InterPro"/>
</dbReference>
<dbReference type="HOGENOM" id="CLU_035264_1_1_1"/>
<gene>
    <name evidence="2" type="ORF">M422DRAFT_210551</name>
</gene>
<accession>A0A0C9VBU7</accession>
<dbReference type="InterPro" id="IPR011009">
    <property type="entry name" value="Kinase-like_dom_sf"/>
</dbReference>
<dbReference type="Gene3D" id="1.10.510.10">
    <property type="entry name" value="Transferase(Phosphotransferase) domain 1"/>
    <property type="match status" value="1"/>
</dbReference>
<dbReference type="EMBL" id="KN837155">
    <property type="protein sequence ID" value="KIJ39042.1"/>
    <property type="molecule type" value="Genomic_DNA"/>
</dbReference>
<dbReference type="SUPFAM" id="SSF56112">
    <property type="entry name" value="Protein kinase-like (PK-like)"/>
    <property type="match status" value="1"/>
</dbReference>
<feature type="domain" description="Protein kinase" evidence="1">
    <location>
        <begin position="151"/>
        <end position="331"/>
    </location>
</feature>
<dbReference type="Pfam" id="PF00069">
    <property type="entry name" value="Pkinase"/>
    <property type="match status" value="1"/>
</dbReference>
<evidence type="ECO:0000313" key="3">
    <source>
        <dbReference type="Proteomes" id="UP000054279"/>
    </source>
</evidence>
<dbReference type="InterPro" id="IPR000719">
    <property type="entry name" value="Prot_kinase_dom"/>
</dbReference>
<organism evidence="2 3">
    <name type="scientific">Sphaerobolus stellatus (strain SS14)</name>
    <dbReference type="NCBI Taxonomy" id="990650"/>
    <lineage>
        <taxon>Eukaryota</taxon>
        <taxon>Fungi</taxon>
        <taxon>Dikarya</taxon>
        <taxon>Basidiomycota</taxon>
        <taxon>Agaricomycotina</taxon>
        <taxon>Agaricomycetes</taxon>
        <taxon>Phallomycetidae</taxon>
        <taxon>Geastrales</taxon>
        <taxon>Sphaerobolaceae</taxon>
        <taxon>Sphaerobolus</taxon>
    </lineage>
</organism>
<dbReference type="OrthoDB" id="4062651at2759"/>